<dbReference type="Proteomes" id="UP000594681">
    <property type="component" value="Chromosome"/>
</dbReference>
<name>A0A7T0PC33_9CORY</name>
<sequence length="67" mass="7314">MDVVVETLENPEHYDPRKGGGGRKVYRAYGDVIIKAKYSVIGGIVQEGSVSAYPVEKLGRKAVQYGD</sequence>
<dbReference type="RefSeq" id="WP_196823623.1">
    <property type="nucleotide sequence ID" value="NZ_CP064954.1"/>
</dbReference>
<evidence type="ECO:0000313" key="2">
    <source>
        <dbReference type="Proteomes" id="UP000594681"/>
    </source>
</evidence>
<accession>A0A7T0PC33</accession>
<dbReference type="AlphaFoldDB" id="A0A7T0PC33"/>
<proteinExistence type="predicted"/>
<gene>
    <name evidence="1" type="ORF">G7Y31_05290</name>
</gene>
<organism evidence="1 2">
    <name type="scientific">Corynebacterium lizhenjunii</name>
    <dbReference type="NCBI Taxonomy" id="2709394"/>
    <lineage>
        <taxon>Bacteria</taxon>
        <taxon>Bacillati</taxon>
        <taxon>Actinomycetota</taxon>
        <taxon>Actinomycetes</taxon>
        <taxon>Mycobacteriales</taxon>
        <taxon>Corynebacteriaceae</taxon>
        <taxon>Corynebacterium</taxon>
    </lineage>
</organism>
<dbReference type="KEGG" id="cliz:G7Y31_05290"/>
<protein>
    <submittedName>
        <fullName evidence="1">Uncharacterized protein</fullName>
    </submittedName>
</protein>
<dbReference type="EMBL" id="CP064954">
    <property type="protein sequence ID" value="QPK80100.1"/>
    <property type="molecule type" value="Genomic_DNA"/>
</dbReference>
<reference evidence="1 2" key="1">
    <citation type="submission" date="2020-11" db="EMBL/GenBank/DDBJ databases">
        <title>Corynebacterium sp. ZJ-599.</title>
        <authorList>
            <person name="Zhou J."/>
        </authorList>
    </citation>
    <scope>NUCLEOTIDE SEQUENCE [LARGE SCALE GENOMIC DNA]</scope>
    <source>
        <strain evidence="1 2">ZJ-599</strain>
    </source>
</reference>
<keyword evidence="2" id="KW-1185">Reference proteome</keyword>
<evidence type="ECO:0000313" key="1">
    <source>
        <dbReference type="EMBL" id="QPK80100.1"/>
    </source>
</evidence>